<evidence type="ECO:0000256" key="2">
    <source>
        <dbReference type="ARBA" id="ARBA00023125"/>
    </source>
</evidence>
<comment type="caution">
    <text evidence="6">The sequence shown here is derived from an EMBL/GenBank/DDBJ whole genome shotgun (WGS) entry which is preliminary data.</text>
</comment>
<dbReference type="InterPro" id="IPR051534">
    <property type="entry name" value="CBASS_pafABC_assoc_protein"/>
</dbReference>
<organism evidence="6 7">
    <name type="scientific">Nocardia lasii</name>
    <dbReference type="NCBI Taxonomy" id="1616107"/>
    <lineage>
        <taxon>Bacteria</taxon>
        <taxon>Bacillati</taxon>
        <taxon>Actinomycetota</taxon>
        <taxon>Actinomycetes</taxon>
        <taxon>Mycobacteriales</taxon>
        <taxon>Nocardiaceae</taxon>
        <taxon>Nocardia</taxon>
    </lineage>
</organism>
<dbReference type="InterPro" id="IPR036390">
    <property type="entry name" value="WH_DNA-bd_sf"/>
</dbReference>
<feature type="domain" description="WYL" evidence="5">
    <location>
        <begin position="148"/>
        <end position="197"/>
    </location>
</feature>
<sequence length="331" mass="36472">MAATTPRVLRLLALLQDRSYTGSELAARLDITERTVRNDIARLRELGYPVHAQRGAIGGYRLGRGATMPPLLLDDEEAVAVALSIAVAHDGALAVSDIGDHLTRALRKIEQILPKRLQRKVSALRDVTEIGPATTGSREPDAPVRADLLTTLADAIRRTTAVTVETASGTTELEPYRLINWQRRWYLVAYAMTTHDWTAIPVAQLTRAATNPRVFAPRRLPDDDLVAFVMRHIATTAWRVHARVTVLESAETVIARINPAVGVVEPIDEHSCVLFTGADAMETIAIYLSMLMMDFRVDGPPELVAHLRVLARRYTESVAGSQCRDQPTALH</sequence>
<dbReference type="InterPro" id="IPR013196">
    <property type="entry name" value="HTH_11"/>
</dbReference>
<dbReference type="Gene3D" id="1.10.10.10">
    <property type="entry name" value="Winged helix-like DNA-binding domain superfamily/Winged helix DNA-binding domain"/>
    <property type="match status" value="1"/>
</dbReference>
<dbReference type="CDD" id="cd00090">
    <property type="entry name" value="HTH_ARSR"/>
    <property type="match status" value="1"/>
</dbReference>
<evidence type="ECO:0000256" key="1">
    <source>
        <dbReference type="ARBA" id="ARBA00023015"/>
    </source>
</evidence>
<gene>
    <name evidence="6" type="ORF">ACFP3H_12175</name>
</gene>
<evidence type="ECO:0000259" key="4">
    <source>
        <dbReference type="Pfam" id="PF08279"/>
    </source>
</evidence>
<dbReference type="PANTHER" id="PTHR34580">
    <property type="match status" value="1"/>
</dbReference>
<name>A0ABW1JRU0_9NOCA</name>
<dbReference type="InterPro" id="IPR036388">
    <property type="entry name" value="WH-like_DNA-bd_sf"/>
</dbReference>
<accession>A0ABW1JRU0</accession>
<dbReference type="RefSeq" id="WP_378604180.1">
    <property type="nucleotide sequence ID" value="NZ_JBHSQN010000007.1"/>
</dbReference>
<proteinExistence type="predicted"/>
<evidence type="ECO:0000256" key="3">
    <source>
        <dbReference type="ARBA" id="ARBA00023163"/>
    </source>
</evidence>
<reference evidence="7" key="1">
    <citation type="journal article" date="2019" name="Int. J. Syst. Evol. Microbiol.">
        <title>The Global Catalogue of Microorganisms (GCM) 10K type strain sequencing project: providing services to taxonomists for standard genome sequencing and annotation.</title>
        <authorList>
            <consortium name="The Broad Institute Genomics Platform"/>
            <consortium name="The Broad Institute Genome Sequencing Center for Infectious Disease"/>
            <person name="Wu L."/>
            <person name="Ma J."/>
        </authorList>
    </citation>
    <scope>NUCLEOTIDE SEQUENCE [LARGE SCALE GENOMIC DNA]</scope>
    <source>
        <strain evidence="7">CCUG 36956</strain>
    </source>
</reference>
<dbReference type="EMBL" id="JBHSQN010000007">
    <property type="protein sequence ID" value="MFC6011809.1"/>
    <property type="molecule type" value="Genomic_DNA"/>
</dbReference>
<keyword evidence="1" id="KW-0805">Transcription regulation</keyword>
<dbReference type="InterPro" id="IPR026881">
    <property type="entry name" value="WYL_dom"/>
</dbReference>
<dbReference type="Proteomes" id="UP001596223">
    <property type="component" value="Unassembled WGS sequence"/>
</dbReference>
<evidence type="ECO:0000313" key="6">
    <source>
        <dbReference type="EMBL" id="MFC6011809.1"/>
    </source>
</evidence>
<dbReference type="SUPFAM" id="SSF46785">
    <property type="entry name" value="Winged helix' DNA-binding domain"/>
    <property type="match status" value="1"/>
</dbReference>
<protein>
    <submittedName>
        <fullName evidence="6">Helix-turn-helix transcriptional regulator</fullName>
    </submittedName>
</protein>
<dbReference type="InterPro" id="IPR018356">
    <property type="entry name" value="Tscrpt_reg_HTH_DeoR_CS"/>
</dbReference>
<dbReference type="PROSITE" id="PS52050">
    <property type="entry name" value="WYL"/>
    <property type="match status" value="1"/>
</dbReference>
<keyword evidence="7" id="KW-1185">Reference proteome</keyword>
<dbReference type="Pfam" id="PF13280">
    <property type="entry name" value="WYL"/>
    <property type="match status" value="1"/>
</dbReference>
<dbReference type="PANTHER" id="PTHR34580:SF3">
    <property type="entry name" value="PROTEIN PAFB"/>
    <property type="match status" value="1"/>
</dbReference>
<keyword evidence="3" id="KW-0804">Transcription</keyword>
<evidence type="ECO:0000259" key="5">
    <source>
        <dbReference type="Pfam" id="PF13280"/>
    </source>
</evidence>
<dbReference type="InterPro" id="IPR011991">
    <property type="entry name" value="ArsR-like_HTH"/>
</dbReference>
<feature type="domain" description="Helix-turn-helix type 11" evidence="4">
    <location>
        <begin position="7"/>
        <end position="61"/>
    </location>
</feature>
<evidence type="ECO:0000313" key="7">
    <source>
        <dbReference type="Proteomes" id="UP001596223"/>
    </source>
</evidence>
<dbReference type="PROSITE" id="PS00894">
    <property type="entry name" value="HTH_DEOR_1"/>
    <property type="match status" value="1"/>
</dbReference>
<keyword evidence="2" id="KW-0238">DNA-binding</keyword>
<dbReference type="Pfam" id="PF08279">
    <property type="entry name" value="HTH_11"/>
    <property type="match status" value="1"/>
</dbReference>